<reference evidence="2" key="1">
    <citation type="submission" date="2020-08" db="EMBL/GenBank/DDBJ databases">
        <title>Multicomponent nature underlies the extraordinary mechanical properties of spider dragline silk.</title>
        <authorList>
            <person name="Kono N."/>
            <person name="Nakamura H."/>
            <person name="Mori M."/>
            <person name="Yoshida Y."/>
            <person name="Ohtoshi R."/>
            <person name="Malay A.D."/>
            <person name="Moran D.A.P."/>
            <person name="Tomita M."/>
            <person name="Numata K."/>
            <person name="Arakawa K."/>
        </authorList>
    </citation>
    <scope>NUCLEOTIDE SEQUENCE</scope>
</reference>
<dbReference type="Proteomes" id="UP000886998">
    <property type="component" value="Unassembled WGS sequence"/>
</dbReference>
<protein>
    <submittedName>
        <fullName evidence="2">Uncharacterized protein</fullName>
    </submittedName>
</protein>
<evidence type="ECO:0000313" key="2">
    <source>
        <dbReference type="EMBL" id="GFY40723.1"/>
    </source>
</evidence>
<dbReference type="AlphaFoldDB" id="A0A8X6WSV8"/>
<organism evidence="2 3">
    <name type="scientific">Trichonephila inaurata madagascariensis</name>
    <dbReference type="NCBI Taxonomy" id="2747483"/>
    <lineage>
        <taxon>Eukaryota</taxon>
        <taxon>Metazoa</taxon>
        <taxon>Ecdysozoa</taxon>
        <taxon>Arthropoda</taxon>
        <taxon>Chelicerata</taxon>
        <taxon>Arachnida</taxon>
        <taxon>Araneae</taxon>
        <taxon>Araneomorphae</taxon>
        <taxon>Entelegynae</taxon>
        <taxon>Araneoidea</taxon>
        <taxon>Nephilidae</taxon>
        <taxon>Trichonephila</taxon>
        <taxon>Trichonephila inaurata</taxon>
    </lineage>
</organism>
<sequence length="157" mass="17136">MPCHALPVHLDMCRPLNNTGMPRPAKGLAIGCKKKFPTLSLFHPIIENLLAQNPFKNGQPLTRWHISRNVPHNIANSNLYHTLPEASPWSCANSPPSQKASPKPSPFPPPKPGRATPFHLDSRNALHFRKSPASPKTPDGGNLSSNLPGANSLFKTH</sequence>
<proteinExistence type="predicted"/>
<accession>A0A8X6WSV8</accession>
<evidence type="ECO:0000256" key="1">
    <source>
        <dbReference type="SAM" id="MobiDB-lite"/>
    </source>
</evidence>
<feature type="compositionally biased region" description="Polar residues" evidence="1">
    <location>
        <begin position="142"/>
        <end position="157"/>
    </location>
</feature>
<comment type="caution">
    <text evidence="2">The sequence shown here is derived from an EMBL/GenBank/DDBJ whole genome shotgun (WGS) entry which is preliminary data.</text>
</comment>
<gene>
    <name evidence="2" type="ORF">TNIN_116321</name>
</gene>
<feature type="compositionally biased region" description="Pro residues" evidence="1">
    <location>
        <begin position="103"/>
        <end position="112"/>
    </location>
</feature>
<feature type="region of interest" description="Disordered" evidence="1">
    <location>
        <begin position="87"/>
        <end position="157"/>
    </location>
</feature>
<name>A0A8X6WSV8_9ARAC</name>
<evidence type="ECO:0000313" key="3">
    <source>
        <dbReference type="Proteomes" id="UP000886998"/>
    </source>
</evidence>
<keyword evidence="3" id="KW-1185">Reference proteome</keyword>
<dbReference type="EMBL" id="BMAV01002059">
    <property type="protein sequence ID" value="GFY40723.1"/>
    <property type="molecule type" value="Genomic_DNA"/>
</dbReference>